<evidence type="ECO:0000256" key="6">
    <source>
        <dbReference type="ARBA" id="ARBA00023239"/>
    </source>
</evidence>
<dbReference type="InterPro" id="IPR001926">
    <property type="entry name" value="TrpB-like_PALP"/>
</dbReference>
<evidence type="ECO:0000313" key="10">
    <source>
        <dbReference type="EMBL" id="CAJ59813.1"/>
    </source>
</evidence>
<reference evidence="10 11" key="1">
    <citation type="journal article" date="2007" name="Genome Res.">
        <title>Genome characteristics of facultatively symbiotic Frankia sp. strains reflect host range and host plant biogeography.</title>
        <authorList>
            <person name="Normand P."/>
            <person name="Lapierre P."/>
            <person name="Tisa L.S."/>
            <person name="Gogarten J.P."/>
            <person name="Alloisio N."/>
            <person name="Bagnarol E."/>
            <person name="Bassi C.A."/>
            <person name="Berry A.M."/>
            <person name="Bickhart D.M."/>
            <person name="Choisne N."/>
            <person name="Couloux A."/>
            <person name="Cournoyer B."/>
            <person name="Cruveiller S."/>
            <person name="Daubin V."/>
            <person name="Demange N."/>
            <person name="Francino M.P."/>
            <person name="Goltsman E."/>
            <person name="Huang Y."/>
            <person name="Kopp O.R."/>
            <person name="Labarre L."/>
            <person name="Lapidus A."/>
            <person name="Lavire C."/>
            <person name="Marechal J."/>
            <person name="Martinez M."/>
            <person name="Mastronunzio J.E."/>
            <person name="Mullin B.C."/>
            <person name="Niemann J."/>
            <person name="Pujic P."/>
            <person name="Rawnsley T."/>
            <person name="Rouy Z."/>
            <person name="Schenowitz C."/>
            <person name="Sellstedt A."/>
            <person name="Tavares F."/>
            <person name="Tomkins J.P."/>
            <person name="Vallenet D."/>
            <person name="Valverde C."/>
            <person name="Wall L.G."/>
            <person name="Wang Y."/>
            <person name="Medigue C."/>
            <person name="Benson D.R."/>
        </authorList>
    </citation>
    <scope>NUCLEOTIDE SEQUENCE [LARGE SCALE GENOMIC DNA]</scope>
    <source>
        <strain evidence="11">DSM 45986 / CECT 9034 / ACN14a</strain>
    </source>
</reference>
<dbReference type="GO" id="GO:0030170">
    <property type="term" value="F:pyridoxal phosphate binding"/>
    <property type="evidence" value="ECO:0007669"/>
    <property type="project" value="InterPro"/>
</dbReference>
<proteinExistence type="inferred from homology"/>
<accession>Q0RRK5</accession>
<dbReference type="GO" id="GO:0003941">
    <property type="term" value="F:L-serine ammonia-lyase activity"/>
    <property type="evidence" value="ECO:0007669"/>
    <property type="project" value="TreeGrafter"/>
</dbReference>
<dbReference type="AlphaFoldDB" id="Q0RRK5"/>
<dbReference type="PANTHER" id="PTHR48078:SF6">
    <property type="entry name" value="L-THREONINE DEHYDRATASE CATABOLIC TDCB"/>
    <property type="match status" value="1"/>
</dbReference>
<dbReference type="EC" id="4.3.1.19" evidence="4"/>
<evidence type="ECO:0000256" key="8">
    <source>
        <dbReference type="ARBA" id="ARBA00031427"/>
    </source>
</evidence>
<protein>
    <recommendedName>
        <fullName evidence="4">threonine ammonia-lyase</fullName>
        <ecNumber evidence="4">4.3.1.19</ecNumber>
    </recommendedName>
    <alternativeName>
        <fullName evidence="8">Threonine deaminase</fullName>
    </alternativeName>
</protein>
<comment type="similarity">
    <text evidence="3">Belongs to the serine/threonine dehydratase family.</text>
</comment>
<dbReference type="GO" id="GO:0009097">
    <property type="term" value="P:isoleucine biosynthetic process"/>
    <property type="evidence" value="ECO:0007669"/>
    <property type="project" value="TreeGrafter"/>
</dbReference>
<dbReference type="HOGENOM" id="CLU_021152_4_2_11"/>
<keyword evidence="6 10" id="KW-0456">Lyase</keyword>
<dbReference type="Pfam" id="PF00291">
    <property type="entry name" value="PALP"/>
    <property type="match status" value="1"/>
</dbReference>
<dbReference type="GO" id="GO:0006565">
    <property type="term" value="P:L-serine catabolic process"/>
    <property type="evidence" value="ECO:0007669"/>
    <property type="project" value="TreeGrafter"/>
</dbReference>
<gene>
    <name evidence="10" type="ordered locus">FRAAL1151</name>
</gene>
<evidence type="ECO:0000256" key="3">
    <source>
        <dbReference type="ARBA" id="ARBA00010869"/>
    </source>
</evidence>
<dbReference type="STRING" id="326424.FRAAL1151"/>
<evidence type="ECO:0000259" key="9">
    <source>
        <dbReference type="Pfam" id="PF00291"/>
    </source>
</evidence>
<dbReference type="SUPFAM" id="SSF53686">
    <property type="entry name" value="Tryptophan synthase beta subunit-like PLP-dependent enzymes"/>
    <property type="match status" value="1"/>
</dbReference>
<dbReference type="KEGG" id="fal:FRAAL1151"/>
<dbReference type="GO" id="GO:0004794">
    <property type="term" value="F:threonine deaminase activity"/>
    <property type="evidence" value="ECO:0007669"/>
    <property type="project" value="UniProtKB-EC"/>
</dbReference>
<evidence type="ECO:0000256" key="7">
    <source>
        <dbReference type="ARBA" id="ARBA00025527"/>
    </source>
</evidence>
<dbReference type="InterPro" id="IPR000634">
    <property type="entry name" value="Ser/Thr_deHydtase_PyrdxlP-BS"/>
</dbReference>
<keyword evidence="5" id="KW-0663">Pyridoxal phosphate</keyword>
<dbReference type="FunFam" id="3.40.50.1100:FF:000005">
    <property type="entry name" value="Threonine dehydratase catabolic"/>
    <property type="match status" value="1"/>
</dbReference>
<feature type="domain" description="Tryptophan synthase beta chain-like PALP" evidence="9">
    <location>
        <begin position="6"/>
        <end position="323"/>
    </location>
</feature>
<evidence type="ECO:0000313" key="11">
    <source>
        <dbReference type="Proteomes" id="UP000000657"/>
    </source>
</evidence>
<dbReference type="PANTHER" id="PTHR48078">
    <property type="entry name" value="THREONINE DEHYDRATASE, MITOCHONDRIAL-RELATED"/>
    <property type="match status" value="1"/>
</dbReference>
<sequence length="352" mass="35539">MLDGVARRTRVVPDPGLSAALGTPVWFKCEHEQHTGSFKLRGAYHRVATADPAARARGVVAASAGNHAQGVAFAAATFGVPATIFVPAGANPVKVARTRRWGARVEEVPGGVEAALAAAADFAARGGRLLVHPFDDLAVVAGQGTIGLELLDQVPDLGTVLVGVGGGGLVSGVAAALRARRPGVRVIGVQSVLAPAFAASLRAGRRLTAVVGADLPGAAARGRGVPTIPGSRLSGRPVLPRPAARPRTIADGMAVSEPGALTFALATRLVDEVVTVDEAAFWEAMVLLRRAGLAVEPAGAAPVAALLRHGRLVQGPTVAILSGGNIDPGVASRVKSLAAVATDDVGELRTTA</sequence>
<evidence type="ECO:0000256" key="2">
    <source>
        <dbReference type="ARBA" id="ARBA00001933"/>
    </source>
</evidence>
<dbReference type="PROSITE" id="PS00165">
    <property type="entry name" value="DEHYDRATASE_SER_THR"/>
    <property type="match status" value="1"/>
</dbReference>
<comment type="cofactor">
    <cofactor evidence="2">
        <name>pyridoxal 5'-phosphate</name>
        <dbReference type="ChEBI" id="CHEBI:597326"/>
    </cofactor>
</comment>
<dbReference type="EMBL" id="CT573213">
    <property type="protein sequence ID" value="CAJ59813.1"/>
    <property type="molecule type" value="Genomic_DNA"/>
</dbReference>
<comment type="function">
    <text evidence="7">Catalyzes the anaerobic formation of alpha-ketobutyrate and ammonia from threonine in a two-step reaction. The first step involved a dehydration of threonine and a production of enamine intermediates (aminocrotonate), which tautomerizes to its imine form (iminobutyrate). Both intermediates are unstable and short-lived. The second step is the nonenzymatic hydrolysis of the enamine/imine intermediates to form 2-ketobutyrate and free ammonia. In the low water environment of the cell, the second step is accelerated by RidA.</text>
</comment>
<dbReference type="InterPro" id="IPR036052">
    <property type="entry name" value="TrpB-like_PALP_sf"/>
</dbReference>
<keyword evidence="11" id="KW-1185">Reference proteome</keyword>
<dbReference type="Proteomes" id="UP000000657">
    <property type="component" value="Chromosome"/>
</dbReference>
<dbReference type="Gene3D" id="3.40.50.1100">
    <property type="match status" value="2"/>
</dbReference>
<name>Q0RRK5_FRAAA</name>
<comment type="catalytic activity">
    <reaction evidence="1">
        <text>L-threonine = 2-oxobutanoate + NH4(+)</text>
        <dbReference type="Rhea" id="RHEA:22108"/>
        <dbReference type="ChEBI" id="CHEBI:16763"/>
        <dbReference type="ChEBI" id="CHEBI:28938"/>
        <dbReference type="ChEBI" id="CHEBI:57926"/>
        <dbReference type="EC" id="4.3.1.19"/>
    </reaction>
</comment>
<dbReference type="GO" id="GO:0006567">
    <property type="term" value="P:L-threonine catabolic process"/>
    <property type="evidence" value="ECO:0007669"/>
    <property type="project" value="TreeGrafter"/>
</dbReference>
<evidence type="ECO:0000256" key="4">
    <source>
        <dbReference type="ARBA" id="ARBA00012096"/>
    </source>
</evidence>
<organism evidence="10 11">
    <name type="scientific">Frankia alni (strain DSM 45986 / CECT 9034 / ACN14a)</name>
    <dbReference type="NCBI Taxonomy" id="326424"/>
    <lineage>
        <taxon>Bacteria</taxon>
        <taxon>Bacillati</taxon>
        <taxon>Actinomycetota</taxon>
        <taxon>Actinomycetes</taxon>
        <taxon>Frankiales</taxon>
        <taxon>Frankiaceae</taxon>
        <taxon>Frankia</taxon>
    </lineage>
</organism>
<evidence type="ECO:0000256" key="1">
    <source>
        <dbReference type="ARBA" id="ARBA00001274"/>
    </source>
</evidence>
<evidence type="ECO:0000256" key="5">
    <source>
        <dbReference type="ARBA" id="ARBA00022898"/>
    </source>
</evidence>
<dbReference type="eggNOG" id="COG1171">
    <property type="taxonomic scope" value="Bacteria"/>
</dbReference>
<dbReference type="InterPro" id="IPR050147">
    <property type="entry name" value="Ser/Thr_Dehydratase"/>
</dbReference>